<accession>A0A017RSW7</accession>
<feature type="region of interest" description="Disordered" evidence="6">
    <location>
        <begin position="183"/>
        <end position="274"/>
    </location>
</feature>
<evidence type="ECO:0000256" key="4">
    <source>
        <dbReference type="ARBA" id="ARBA00022989"/>
    </source>
</evidence>
<feature type="transmembrane region" description="Helical" evidence="7">
    <location>
        <begin position="54"/>
        <end position="74"/>
    </location>
</feature>
<feature type="compositionally biased region" description="Basic and acidic residues" evidence="6">
    <location>
        <begin position="183"/>
        <end position="244"/>
    </location>
</feature>
<dbReference type="Pfam" id="PF23750">
    <property type="entry name" value="RsgI_M"/>
    <property type="match status" value="1"/>
</dbReference>
<dbReference type="STRING" id="1403537.Q428_11100"/>
<evidence type="ECO:0000313" key="10">
    <source>
        <dbReference type="Proteomes" id="UP000019681"/>
    </source>
</evidence>
<dbReference type="EMBL" id="AZQP01000036">
    <property type="protein sequence ID" value="EYE87853.1"/>
    <property type="molecule type" value="Genomic_DNA"/>
</dbReference>
<organism evidence="9 10">
    <name type="scientific">Fervidicella metallireducens AeB</name>
    <dbReference type="NCBI Taxonomy" id="1403537"/>
    <lineage>
        <taxon>Bacteria</taxon>
        <taxon>Bacillati</taxon>
        <taxon>Bacillota</taxon>
        <taxon>Clostridia</taxon>
        <taxon>Eubacteriales</taxon>
        <taxon>Clostridiaceae</taxon>
        <taxon>Fervidicella</taxon>
    </lineage>
</organism>
<dbReference type="GO" id="GO:0005886">
    <property type="term" value="C:plasma membrane"/>
    <property type="evidence" value="ECO:0007669"/>
    <property type="project" value="UniProtKB-SubCell"/>
</dbReference>
<evidence type="ECO:0000259" key="8">
    <source>
        <dbReference type="PROSITE" id="PS51849"/>
    </source>
</evidence>
<evidence type="ECO:0000256" key="6">
    <source>
        <dbReference type="SAM" id="MobiDB-lite"/>
    </source>
</evidence>
<evidence type="ECO:0000256" key="7">
    <source>
        <dbReference type="SAM" id="Phobius"/>
    </source>
</evidence>
<comment type="subcellular location">
    <subcellularLocation>
        <location evidence="1">Cell membrane</location>
        <topology evidence="1">Single-pass membrane protein</topology>
    </subcellularLocation>
</comment>
<proteinExistence type="predicted"/>
<keyword evidence="2" id="KW-1003">Cell membrane</keyword>
<dbReference type="InterPro" id="IPR055431">
    <property type="entry name" value="RsgI_M"/>
</dbReference>
<dbReference type="RefSeq" id="WP_035380742.1">
    <property type="nucleotide sequence ID" value="NZ_AZQP01000036.1"/>
</dbReference>
<dbReference type="PROSITE" id="PS51849">
    <property type="entry name" value="RSGI_N"/>
    <property type="match status" value="1"/>
</dbReference>
<keyword evidence="4 7" id="KW-1133">Transmembrane helix</keyword>
<sequence length="274" mass="31394">MKNKTGIVMKIKGKHAYVMTKDGAFEKIKIGHLTPQIGEIFTGEAVQAVPIYKYAIAAASFLFVITLGTGAYAYNKPVTSIIYNGSTKIKLETNRWDRIVKVTPLDKSGEKLVKSIDIKNKKLSNGLTILLQESEKLNNKASVPDKNPNNNKEIKVSIETKKKNNKINVDKLKEEVNKHNIKLKIENEKDNKAESKDLENQKKPKEYFENKINKKEPVNKQEHDNYIESIDYNEKSQEPKDKKNNTPKKVKEKHTKKKKFQEDKSNFPNNNPLN</sequence>
<reference evidence="9 10" key="1">
    <citation type="journal article" date="2014" name="Genome Announc.">
        <title>Draft Genome Sequence of Fervidicella metallireducens Strain AeBT, an Iron-Reducing Thermoanaerobe from the Great Artesian Basin.</title>
        <authorList>
            <person name="Patel B.K."/>
        </authorList>
    </citation>
    <scope>NUCLEOTIDE SEQUENCE [LARGE SCALE GENOMIC DNA]</scope>
    <source>
        <strain evidence="9 10">AeB</strain>
    </source>
</reference>
<keyword evidence="5 7" id="KW-0472">Membrane</keyword>
<evidence type="ECO:0000256" key="1">
    <source>
        <dbReference type="ARBA" id="ARBA00004162"/>
    </source>
</evidence>
<protein>
    <recommendedName>
        <fullName evidence="8">RsgI N-terminal anti-sigma domain-containing protein</fullName>
    </recommendedName>
</protein>
<keyword evidence="10" id="KW-1185">Reference proteome</keyword>
<evidence type="ECO:0000313" key="9">
    <source>
        <dbReference type="EMBL" id="EYE87853.1"/>
    </source>
</evidence>
<dbReference type="InterPro" id="IPR024449">
    <property type="entry name" value="Anti-sigma_RsgI_N"/>
</dbReference>
<gene>
    <name evidence="9" type="ORF">Q428_11100</name>
</gene>
<comment type="caution">
    <text evidence="9">The sequence shown here is derived from an EMBL/GenBank/DDBJ whole genome shotgun (WGS) entry which is preliminary data.</text>
</comment>
<dbReference type="OrthoDB" id="1910278at2"/>
<dbReference type="Pfam" id="PF12791">
    <property type="entry name" value="RsgI_N"/>
    <property type="match status" value="1"/>
</dbReference>
<feature type="compositionally biased region" description="Basic residues" evidence="6">
    <location>
        <begin position="245"/>
        <end position="259"/>
    </location>
</feature>
<evidence type="ECO:0000256" key="5">
    <source>
        <dbReference type="ARBA" id="ARBA00023136"/>
    </source>
</evidence>
<evidence type="ECO:0000256" key="3">
    <source>
        <dbReference type="ARBA" id="ARBA00022692"/>
    </source>
</evidence>
<keyword evidence="3 7" id="KW-0812">Transmembrane</keyword>
<feature type="domain" description="RsgI N-terminal anti-sigma" evidence="8">
    <location>
        <begin position="4"/>
        <end position="52"/>
    </location>
</feature>
<evidence type="ECO:0000256" key="2">
    <source>
        <dbReference type="ARBA" id="ARBA00022475"/>
    </source>
</evidence>
<dbReference type="Proteomes" id="UP000019681">
    <property type="component" value="Unassembled WGS sequence"/>
</dbReference>
<dbReference type="AlphaFoldDB" id="A0A017RSW7"/>
<name>A0A017RSW7_9CLOT</name>